<sequence length="248" mass="29216">MSILPKAIYTFNAIPIKIAPAFFLKLEQAILKFVWNHKRPQIAKVILKKTTKVGAITIPDFSLYYKAVIINTAWYWHKNRHTDQWNRIEIPELDPQKYGQLIFDKAGKNIQLKKDSLFNKLCWNNWTAACRRMKLDHFLTPFTKINSKWIKDLNVRQETIKTLEEKAGKNLSDLSHSNSLLDTSPKARELKANMNYWDLMKIKSFFTAKETINKTKRQPMEWEKIFANDILDKGLVSKMYKELTKLHT</sequence>
<protein>
    <recommendedName>
        <fullName evidence="3">Reverse transcriptase domain-containing protein</fullName>
    </recommendedName>
</protein>
<proteinExistence type="predicted"/>
<keyword evidence="2" id="KW-1185">Reference proteome</keyword>
<dbReference type="Ensembl" id="ENSLCNT00005000513.1">
    <property type="protein sequence ID" value="ENSLCNP00005000439.1"/>
    <property type="gene ID" value="ENSLCNG00005000297.1"/>
</dbReference>
<evidence type="ECO:0008006" key="3">
    <source>
        <dbReference type="Google" id="ProtNLM"/>
    </source>
</evidence>
<reference evidence="1" key="1">
    <citation type="submission" date="2025-08" db="UniProtKB">
        <authorList>
            <consortium name="Ensembl"/>
        </authorList>
    </citation>
    <scope>IDENTIFICATION</scope>
</reference>
<evidence type="ECO:0000313" key="2">
    <source>
        <dbReference type="Proteomes" id="UP000472241"/>
    </source>
</evidence>
<accession>A0A667FMG0</accession>
<dbReference type="PANTHER" id="PTHR19446">
    <property type="entry name" value="REVERSE TRANSCRIPTASES"/>
    <property type="match status" value="1"/>
</dbReference>
<evidence type="ECO:0000313" key="1">
    <source>
        <dbReference type="Ensembl" id="ENSLCNP00005000439.1"/>
    </source>
</evidence>
<dbReference type="AlphaFoldDB" id="A0A667FMG0"/>
<name>A0A667FMG0_LYNCA</name>
<reference evidence="1" key="2">
    <citation type="submission" date="2025-09" db="UniProtKB">
        <authorList>
            <consortium name="Ensembl"/>
        </authorList>
    </citation>
    <scope>IDENTIFICATION</scope>
</reference>
<dbReference type="Proteomes" id="UP000472241">
    <property type="component" value="Unplaced"/>
</dbReference>
<organism evidence="1 2">
    <name type="scientific">Lynx canadensis</name>
    <name type="common">Canada lynx</name>
    <name type="synonym">Felis canadensis</name>
    <dbReference type="NCBI Taxonomy" id="61383"/>
    <lineage>
        <taxon>Eukaryota</taxon>
        <taxon>Metazoa</taxon>
        <taxon>Chordata</taxon>
        <taxon>Craniata</taxon>
        <taxon>Vertebrata</taxon>
        <taxon>Euteleostomi</taxon>
        <taxon>Mammalia</taxon>
        <taxon>Eutheria</taxon>
        <taxon>Laurasiatheria</taxon>
        <taxon>Carnivora</taxon>
        <taxon>Feliformia</taxon>
        <taxon>Felidae</taxon>
        <taxon>Felinae</taxon>
        <taxon>Lynx</taxon>
    </lineage>
</organism>